<protein>
    <submittedName>
        <fullName evidence="1">Uncharacterized protein</fullName>
    </submittedName>
</protein>
<dbReference type="EMBL" id="FOGW01000027">
    <property type="protein sequence ID" value="SES07085.1"/>
    <property type="molecule type" value="Genomic_DNA"/>
</dbReference>
<reference evidence="2" key="1">
    <citation type="submission" date="2016-10" db="EMBL/GenBank/DDBJ databases">
        <authorList>
            <person name="Varghese N."/>
            <person name="Submissions S."/>
        </authorList>
    </citation>
    <scope>NUCLEOTIDE SEQUENCE [LARGE SCALE GENOMIC DNA]</scope>
    <source>
        <strain evidence="2">S1b</strain>
    </source>
</reference>
<dbReference type="RefSeq" id="WP_022749917.1">
    <property type="nucleotide sequence ID" value="NZ_FOGW01000027.1"/>
</dbReference>
<dbReference type="InterPro" id="IPR024541">
    <property type="entry name" value="DUF3881"/>
</dbReference>
<dbReference type="Pfam" id="PF12997">
    <property type="entry name" value="DUF3881"/>
    <property type="match status" value="1"/>
</dbReference>
<keyword evidence="2" id="KW-1185">Reference proteome</keyword>
<name>A0A1H9UC93_9FIRM</name>
<dbReference type="AlphaFoldDB" id="A0A1H9UC93"/>
<evidence type="ECO:0000313" key="2">
    <source>
        <dbReference type="Proteomes" id="UP000182471"/>
    </source>
</evidence>
<evidence type="ECO:0000313" key="1">
    <source>
        <dbReference type="EMBL" id="SES07085.1"/>
    </source>
</evidence>
<dbReference type="OrthoDB" id="9774037at2"/>
<gene>
    <name evidence="1" type="ORF">SAMN02910429_02037</name>
</gene>
<proteinExistence type="predicted"/>
<dbReference type="Proteomes" id="UP000182471">
    <property type="component" value="Unassembled WGS sequence"/>
</dbReference>
<sequence>MNKYLKSIGFSDLNRENLEDLLKRVEKENYYESISFLNDGTRYGELRMQVAPNIGVTVCGYYKEDTSEFVREYYYPFLKGTSKSTNEKIEVERYYDKEALCGICDEIRMGVTLIFFVQNIGNCNTEIREKKISRCTYLAGLAESGTILLPIQKKNNGQVKFKNSIERKNNELISKAREGDEDAVENLMENEINTYSTLTKRIKNEDVLSIVSTTIIPYGVEPDIYNIIGNIKKVKKEINKISKEEIYIMKIDANGIEFDICINSNDLLGEPKVGRRFKGKVWLQGEVYY</sequence>
<accession>A0A1H9UC93</accession>
<organism evidence="1 2">
    <name type="scientific">Lachnobacterium bovis</name>
    <dbReference type="NCBI Taxonomy" id="140626"/>
    <lineage>
        <taxon>Bacteria</taxon>
        <taxon>Bacillati</taxon>
        <taxon>Bacillota</taxon>
        <taxon>Clostridia</taxon>
        <taxon>Lachnospirales</taxon>
        <taxon>Lachnospiraceae</taxon>
        <taxon>Lachnobacterium</taxon>
    </lineage>
</organism>